<dbReference type="EMBL" id="BDSP01000193">
    <property type="protein sequence ID" value="GAX23042.1"/>
    <property type="molecule type" value="Genomic_DNA"/>
</dbReference>
<dbReference type="Proteomes" id="UP000198406">
    <property type="component" value="Unassembled WGS sequence"/>
</dbReference>
<evidence type="ECO:0008006" key="3">
    <source>
        <dbReference type="Google" id="ProtNLM"/>
    </source>
</evidence>
<sequence length="388" mass="42120">MVVMVEEGSTSIFYGAHVMGLESSLDAMMCTAMNGCGLHIHMGMSCESVETQGGHLYETDEDPWLEARHSTTSDGVLIEGTWLEIGTNDVNGRVVIVHNEAGERAGCGILQPVMESMTQLSAMTSPLGDDSMAEAEAFVAGDDMFLCYAGVARGLEANIMSFMSEGGMDCNVANGCGTHMHQGTSCENIDTQGGHWYETEEDPWLMESYLSTTADGMAYFGNCLMVGSATSMAEGRPFIVHDSMGNRVSCGILEARDTMGEAPSPSMGMEPTMMQPSMMDPTMMDPTMMQPSMMDPTMMDPTMMQPSMMDPTMMDPTMMDPTMVQPSMMDPTMMQPSMMDPTMMDPTMMDPTMMDPTMVNPTMGSSSSSWLSTLLQTMALFVVVVVYL</sequence>
<comment type="caution">
    <text evidence="1">The sequence shown here is derived from an EMBL/GenBank/DDBJ whole genome shotgun (WGS) entry which is preliminary data.</text>
</comment>
<evidence type="ECO:0000313" key="2">
    <source>
        <dbReference type="Proteomes" id="UP000198406"/>
    </source>
</evidence>
<proteinExistence type="predicted"/>
<dbReference type="PANTHER" id="PTHR21523:SF14">
    <property type="entry name" value="EXPORTED REPETITIVE PROTEIN"/>
    <property type="match status" value="1"/>
</dbReference>
<dbReference type="PANTHER" id="PTHR21523">
    <property type="match status" value="1"/>
</dbReference>
<keyword evidence="2" id="KW-1185">Reference proteome</keyword>
<dbReference type="InParanoid" id="A0A1Z5KA50"/>
<organism evidence="1 2">
    <name type="scientific">Fistulifera solaris</name>
    <name type="common">Oleaginous diatom</name>
    <dbReference type="NCBI Taxonomy" id="1519565"/>
    <lineage>
        <taxon>Eukaryota</taxon>
        <taxon>Sar</taxon>
        <taxon>Stramenopiles</taxon>
        <taxon>Ochrophyta</taxon>
        <taxon>Bacillariophyta</taxon>
        <taxon>Bacillariophyceae</taxon>
        <taxon>Bacillariophycidae</taxon>
        <taxon>Naviculales</taxon>
        <taxon>Naviculaceae</taxon>
        <taxon>Fistulifera</taxon>
    </lineage>
</organism>
<dbReference type="AlphaFoldDB" id="A0A1Z5KA50"/>
<dbReference type="OrthoDB" id="46161at2759"/>
<protein>
    <recommendedName>
        <fullName evidence="3">Superoxide dismutase copper/zinc binding domain-containing protein</fullName>
    </recommendedName>
</protein>
<name>A0A1Z5KA50_FISSO</name>
<accession>A0A1Z5KA50</accession>
<gene>
    <name evidence="1" type="ORF">FisN_15Hh059</name>
</gene>
<evidence type="ECO:0000313" key="1">
    <source>
        <dbReference type="EMBL" id="GAX23042.1"/>
    </source>
</evidence>
<reference evidence="1 2" key="1">
    <citation type="journal article" date="2015" name="Plant Cell">
        <title>Oil accumulation by the oleaginous diatom Fistulifera solaris as revealed by the genome and transcriptome.</title>
        <authorList>
            <person name="Tanaka T."/>
            <person name="Maeda Y."/>
            <person name="Veluchamy A."/>
            <person name="Tanaka M."/>
            <person name="Abida H."/>
            <person name="Marechal E."/>
            <person name="Bowler C."/>
            <person name="Muto M."/>
            <person name="Sunaga Y."/>
            <person name="Tanaka M."/>
            <person name="Yoshino T."/>
            <person name="Taniguchi T."/>
            <person name="Fukuda Y."/>
            <person name="Nemoto M."/>
            <person name="Matsumoto M."/>
            <person name="Wong P.S."/>
            <person name="Aburatani S."/>
            <person name="Fujibuchi W."/>
        </authorList>
    </citation>
    <scope>NUCLEOTIDE SEQUENCE [LARGE SCALE GENOMIC DNA]</scope>
    <source>
        <strain evidence="1 2">JPCC DA0580</strain>
    </source>
</reference>